<dbReference type="FunFam" id="1.20.81.30:FF:000001">
    <property type="entry name" value="Type II secretion system protein F"/>
    <property type="match status" value="1"/>
</dbReference>
<dbReference type="InterPro" id="IPR018076">
    <property type="entry name" value="T2SS_GspF_dom"/>
</dbReference>
<evidence type="ECO:0000256" key="7">
    <source>
        <dbReference type="ARBA" id="ARBA00023136"/>
    </source>
</evidence>
<keyword evidence="3" id="KW-1003">Cell membrane</keyword>
<feature type="transmembrane region" description="Helical" evidence="8">
    <location>
        <begin position="117"/>
        <end position="141"/>
    </location>
</feature>
<evidence type="ECO:0000256" key="6">
    <source>
        <dbReference type="ARBA" id="ARBA00022989"/>
    </source>
</evidence>
<dbReference type="InterPro" id="IPR003004">
    <property type="entry name" value="GspF/PilC"/>
</dbReference>
<dbReference type="PANTHER" id="PTHR30012:SF0">
    <property type="entry name" value="TYPE II SECRETION SYSTEM PROTEIN F-RELATED"/>
    <property type="match status" value="1"/>
</dbReference>
<evidence type="ECO:0000256" key="5">
    <source>
        <dbReference type="ARBA" id="ARBA00022692"/>
    </source>
</evidence>
<keyword evidence="6 8" id="KW-1133">Transmembrane helix</keyword>
<dbReference type="PANTHER" id="PTHR30012">
    <property type="entry name" value="GENERAL SECRETION PATHWAY PROTEIN"/>
    <property type="match status" value="1"/>
</dbReference>
<evidence type="ECO:0000256" key="8">
    <source>
        <dbReference type="SAM" id="Phobius"/>
    </source>
</evidence>
<feature type="domain" description="Type II secretion system protein GspF" evidence="9">
    <location>
        <begin position="15"/>
        <end position="136"/>
    </location>
</feature>
<dbReference type="AlphaFoldDB" id="A0A1C3E640"/>
<accession>A0A1C3E640</accession>
<feature type="transmembrane region" description="Helical" evidence="8">
    <location>
        <begin position="313"/>
        <end position="339"/>
    </location>
</feature>
<organism evidence="10 11">
    <name type="scientific">Planctopirus hydrillae</name>
    <dbReference type="NCBI Taxonomy" id="1841610"/>
    <lineage>
        <taxon>Bacteria</taxon>
        <taxon>Pseudomonadati</taxon>
        <taxon>Planctomycetota</taxon>
        <taxon>Planctomycetia</taxon>
        <taxon>Planctomycetales</taxon>
        <taxon>Planctomycetaceae</taxon>
        <taxon>Planctopirus</taxon>
    </lineage>
</organism>
<comment type="similarity">
    <text evidence="2">Belongs to the GSP F family.</text>
</comment>
<comment type="subcellular location">
    <subcellularLocation>
        <location evidence="1">Cell inner membrane</location>
        <topology evidence="1">Multi-pass membrane protein</topology>
    </subcellularLocation>
</comment>
<gene>
    <name evidence="10" type="ORF">A6X21_13115</name>
</gene>
<keyword evidence="5 8" id="KW-0812">Transmembrane</keyword>
<keyword evidence="7 8" id="KW-0472">Membrane</keyword>
<evidence type="ECO:0000256" key="3">
    <source>
        <dbReference type="ARBA" id="ARBA00022475"/>
    </source>
</evidence>
<dbReference type="EMBL" id="LYDR01000152">
    <property type="protein sequence ID" value="ODA28619.1"/>
    <property type="molecule type" value="Genomic_DNA"/>
</dbReference>
<dbReference type="STRING" id="1841610.A6X21_13115"/>
<dbReference type="GO" id="GO:0005886">
    <property type="term" value="C:plasma membrane"/>
    <property type="evidence" value="ECO:0007669"/>
    <property type="project" value="UniProtKB-SubCell"/>
</dbReference>
<evidence type="ECO:0000313" key="11">
    <source>
        <dbReference type="Proteomes" id="UP000094828"/>
    </source>
</evidence>
<evidence type="ECO:0000256" key="2">
    <source>
        <dbReference type="ARBA" id="ARBA00005745"/>
    </source>
</evidence>
<evidence type="ECO:0000256" key="1">
    <source>
        <dbReference type="ARBA" id="ARBA00004429"/>
    </source>
</evidence>
<feature type="domain" description="Type II secretion system protein GspF" evidence="9">
    <location>
        <begin position="217"/>
        <end position="330"/>
    </location>
</feature>
<protein>
    <submittedName>
        <fullName evidence="10">General secretion pathway protein GspF</fullName>
    </submittedName>
</protein>
<dbReference type="Gene3D" id="1.20.81.30">
    <property type="entry name" value="Type II secretion system (T2SS), domain F"/>
    <property type="match status" value="2"/>
</dbReference>
<dbReference type="Pfam" id="PF00482">
    <property type="entry name" value="T2SSF"/>
    <property type="match status" value="2"/>
</dbReference>
<dbReference type="InterPro" id="IPR042094">
    <property type="entry name" value="T2SS_GspF_sf"/>
</dbReference>
<sequence length="347" mass="37033">MIFGRQMPLNLVAVWCRSLSTLLHSGVALIRALELAGKRAGDQRFGPVTQRLIQEVRSGNGLSEALIAEGSTFPALLVDMVSVGEQTGNLPEVLTSLAGHFDHQVQMRRTFIAAITWPLLQAVAAILIVAILIVVLGIVAQVTGSSPLDVLGVGLTGTTGAVAWLSGWAMLLVAGYIGWEMINRMGQRGAFDRLLLTVPVVGHCLRSFALSRFSWAFAITQNSGMMIGPSITASLKASGNGAFAATAPEINAMVMSGEELSDALQATGYFPTDYLEMIRVGESSGTVPEVLERMAPQLDDDARRSLAQLTMAFSSAIWATVAIMIIVLIFRVFSIYLGLINGALKDI</sequence>
<keyword evidence="4" id="KW-0997">Cell inner membrane</keyword>
<dbReference type="Proteomes" id="UP000094828">
    <property type="component" value="Unassembled WGS sequence"/>
</dbReference>
<reference evidence="10 11" key="1">
    <citation type="submission" date="2016-05" db="EMBL/GenBank/DDBJ databases">
        <title>Genomic and physiological characterization of Planctopirus sp. isolated from fresh water lake.</title>
        <authorList>
            <person name="Subhash Y."/>
            <person name="Ramana C."/>
        </authorList>
    </citation>
    <scope>NUCLEOTIDE SEQUENCE [LARGE SCALE GENOMIC DNA]</scope>
    <source>
        <strain evidence="10 11">JC280</strain>
    </source>
</reference>
<name>A0A1C3E640_9PLAN</name>
<comment type="caution">
    <text evidence="10">The sequence shown here is derived from an EMBL/GenBank/DDBJ whole genome shotgun (WGS) entry which is preliminary data.</text>
</comment>
<evidence type="ECO:0000313" key="10">
    <source>
        <dbReference type="EMBL" id="ODA28619.1"/>
    </source>
</evidence>
<evidence type="ECO:0000256" key="4">
    <source>
        <dbReference type="ARBA" id="ARBA00022519"/>
    </source>
</evidence>
<feature type="transmembrane region" description="Helical" evidence="8">
    <location>
        <begin position="161"/>
        <end position="179"/>
    </location>
</feature>
<keyword evidence="11" id="KW-1185">Reference proteome</keyword>
<evidence type="ECO:0000259" key="9">
    <source>
        <dbReference type="Pfam" id="PF00482"/>
    </source>
</evidence>
<dbReference type="OrthoDB" id="211600at2"/>
<proteinExistence type="inferred from homology"/>